<dbReference type="AlphaFoldDB" id="A0AA38KL74"/>
<name>A0AA38KL74_9AGAR</name>
<reference evidence="2" key="1">
    <citation type="submission" date="2022-08" db="EMBL/GenBank/DDBJ databases">
        <authorList>
            <consortium name="DOE Joint Genome Institute"/>
            <person name="Min B."/>
            <person name="Riley R."/>
            <person name="Sierra-Patev S."/>
            <person name="Naranjo-Ortiz M."/>
            <person name="Looney B."/>
            <person name="Konkel Z."/>
            <person name="Slot J.C."/>
            <person name="Sakamoto Y."/>
            <person name="Steenwyk J.L."/>
            <person name="Rokas A."/>
            <person name="Carro J."/>
            <person name="Camarero S."/>
            <person name="Ferreira P."/>
            <person name="Molpeceres G."/>
            <person name="Ruiz-Duenas F.J."/>
            <person name="Serrano A."/>
            <person name="Henrissat B."/>
            <person name="Drula E."/>
            <person name="Hughes K.W."/>
            <person name="Mata J.L."/>
            <person name="Ishikawa N.K."/>
            <person name="Vargas-Isla R."/>
            <person name="Ushijima S."/>
            <person name="Smith C.A."/>
            <person name="Ahrendt S."/>
            <person name="Andreopoulos W."/>
            <person name="He G."/>
            <person name="Labutti K."/>
            <person name="Lipzen A."/>
            <person name="Ng V."/>
            <person name="Sandor L."/>
            <person name="Barry K."/>
            <person name="Martinez A.T."/>
            <person name="Xiao Y."/>
            <person name="Gibbons J.G."/>
            <person name="Terashima K."/>
            <person name="Hibbett D.S."/>
            <person name="Grigoriev I.V."/>
        </authorList>
    </citation>
    <scope>NUCLEOTIDE SEQUENCE</scope>
    <source>
        <strain evidence="2">TFB10291</strain>
    </source>
</reference>
<evidence type="ECO:0000313" key="2">
    <source>
        <dbReference type="EMBL" id="KAJ3780480.1"/>
    </source>
</evidence>
<gene>
    <name evidence="2" type="ORF">GGU10DRAFT_380590</name>
</gene>
<evidence type="ECO:0000313" key="3">
    <source>
        <dbReference type="Proteomes" id="UP001163798"/>
    </source>
</evidence>
<feature type="compositionally biased region" description="Polar residues" evidence="1">
    <location>
        <begin position="74"/>
        <end position="83"/>
    </location>
</feature>
<organism evidence="2 3">
    <name type="scientific">Lentinula aff. detonsa</name>
    <dbReference type="NCBI Taxonomy" id="2804958"/>
    <lineage>
        <taxon>Eukaryota</taxon>
        <taxon>Fungi</taxon>
        <taxon>Dikarya</taxon>
        <taxon>Basidiomycota</taxon>
        <taxon>Agaricomycotina</taxon>
        <taxon>Agaricomycetes</taxon>
        <taxon>Agaricomycetidae</taxon>
        <taxon>Agaricales</taxon>
        <taxon>Marasmiineae</taxon>
        <taxon>Omphalotaceae</taxon>
        <taxon>Lentinula</taxon>
    </lineage>
</organism>
<feature type="compositionally biased region" description="Basic and acidic residues" evidence="1">
    <location>
        <begin position="178"/>
        <end position="187"/>
    </location>
</feature>
<dbReference type="EMBL" id="MU793727">
    <property type="protein sequence ID" value="KAJ3780480.1"/>
    <property type="molecule type" value="Genomic_DNA"/>
</dbReference>
<accession>A0AA38KL74</accession>
<sequence>MSYHNLRSRCTQSVPAVPGALNTSPRIDKSEPNPDLPLTPIEFEGQSRAPSPKGQGYESALSEPDETESVGPSERNSLPQPSETVGGRVAHTWTDKPTKNMKSVTTETEQESSLSSEQGLTIQMAEANLSPEQHGLVQLRQNTIRILDADDESQAEGPSSGKGKEIDPLNWGNITLNNDERNPDVQN</sequence>
<proteinExistence type="predicted"/>
<feature type="region of interest" description="Disordered" evidence="1">
    <location>
        <begin position="1"/>
        <end position="122"/>
    </location>
</feature>
<dbReference type="Proteomes" id="UP001163798">
    <property type="component" value="Unassembled WGS sequence"/>
</dbReference>
<feature type="compositionally biased region" description="Low complexity" evidence="1">
    <location>
        <begin position="105"/>
        <end position="121"/>
    </location>
</feature>
<protein>
    <submittedName>
        <fullName evidence="2">Uncharacterized protein</fullName>
    </submittedName>
</protein>
<comment type="caution">
    <text evidence="2">The sequence shown here is derived from an EMBL/GenBank/DDBJ whole genome shotgun (WGS) entry which is preliminary data.</text>
</comment>
<keyword evidence="3" id="KW-1185">Reference proteome</keyword>
<evidence type="ECO:0000256" key="1">
    <source>
        <dbReference type="SAM" id="MobiDB-lite"/>
    </source>
</evidence>
<feature type="region of interest" description="Disordered" evidence="1">
    <location>
        <begin position="147"/>
        <end position="187"/>
    </location>
</feature>